<dbReference type="EMBL" id="MVII01000014">
    <property type="protein sequence ID" value="ORB57752.1"/>
    <property type="molecule type" value="Genomic_DNA"/>
</dbReference>
<organism evidence="3 5">
    <name type="scientific">Mycobacteroides saopaulense</name>
    <dbReference type="NCBI Taxonomy" id="1578165"/>
    <lineage>
        <taxon>Bacteria</taxon>
        <taxon>Bacillati</taxon>
        <taxon>Actinomycetota</taxon>
        <taxon>Actinomycetes</taxon>
        <taxon>Mycobacteriales</taxon>
        <taxon>Mycobacteriaceae</taxon>
        <taxon>Mycobacteroides</taxon>
    </lineage>
</organism>
<dbReference type="AlphaFoldDB" id="A0A1X0J6J0"/>
<evidence type="ECO:0000313" key="4">
    <source>
        <dbReference type="Proteomes" id="UP000179621"/>
    </source>
</evidence>
<proteinExistence type="predicted"/>
<comment type="caution">
    <text evidence="3">The sequence shown here is derived from an EMBL/GenBank/DDBJ whole genome shotgun (WGS) entry which is preliminary data.</text>
</comment>
<dbReference type="STRING" id="1578165.BKG68_20805"/>
<evidence type="ECO:0000256" key="1">
    <source>
        <dbReference type="SAM" id="MobiDB-lite"/>
    </source>
</evidence>
<reference evidence="2 4" key="1">
    <citation type="submission" date="2016-10" db="EMBL/GenBank/DDBJ databases">
        <title>Evaluation of Human, Animal and Environmental Mycobacterium chelonae Isolates by Core Genome Phylogenomic Analysis, Targeted Gene Comparison, and Anti-microbial Susceptibility Patterns: A Tale of Mistaken Identities.</title>
        <authorList>
            <person name="Fogelson S.B."/>
            <person name="Camus A.C."/>
            <person name="Lorenz W."/>
            <person name="Vasireddy R."/>
            <person name="Vasireddy S."/>
            <person name="Smith T."/>
            <person name="Brown-Elliott B.A."/>
            <person name="Wallace R.J.Jr."/>
            <person name="Hasan N.A."/>
            <person name="Reischl U."/>
            <person name="Sanchez S."/>
        </authorList>
    </citation>
    <scope>NUCLEOTIDE SEQUENCE [LARGE SCALE GENOMIC DNA]</scope>
    <source>
        <strain evidence="2 4">8528</strain>
    </source>
</reference>
<dbReference type="Proteomes" id="UP000179621">
    <property type="component" value="Unassembled WGS sequence"/>
</dbReference>
<evidence type="ECO:0000313" key="5">
    <source>
        <dbReference type="Proteomes" id="UP000192434"/>
    </source>
</evidence>
<gene>
    <name evidence="2" type="ORF">BKG73_24445</name>
    <name evidence="3" type="ORF">BST43_12690</name>
</gene>
<feature type="compositionally biased region" description="Basic and acidic residues" evidence="1">
    <location>
        <begin position="40"/>
        <end position="67"/>
    </location>
</feature>
<protein>
    <submittedName>
        <fullName evidence="3">Uncharacterized protein</fullName>
    </submittedName>
</protein>
<accession>A0A1X0J6J0</accession>
<reference evidence="3 5" key="2">
    <citation type="submission" date="2016-12" db="EMBL/GenBank/DDBJ databases">
        <title>The new phylogeny of genus Mycobacterium.</title>
        <authorList>
            <person name="Tortoli E."/>
            <person name="Trovato A."/>
            <person name="Cirillo D.M."/>
        </authorList>
    </citation>
    <scope>NUCLEOTIDE SEQUENCE [LARGE SCALE GENOMIC DNA]</scope>
    <source>
        <strain evidence="3 5">CCUG 66554</strain>
    </source>
</reference>
<dbReference type="RefSeq" id="WP_070912904.1">
    <property type="nucleotide sequence ID" value="NZ_MLIC01000007.1"/>
</dbReference>
<dbReference type="Proteomes" id="UP000192434">
    <property type="component" value="Unassembled WGS sequence"/>
</dbReference>
<evidence type="ECO:0000313" key="3">
    <source>
        <dbReference type="EMBL" id="ORB57752.1"/>
    </source>
</evidence>
<evidence type="ECO:0000313" key="2">
    <source>
        <dbReference type="EMBL" id="OHU01822.1"/>
    </source>
</evidence>
<sequence length="67" mass="7426">MPTPEGQDCDLRHKSGEGGTTASNADIDRIFGQTMPSLGPDERDMNDLRGIPEDDRWLRDNVPPHHG</sequence>
<feature type="region of interest" description="Disordered" evidence="1">
    <location>
        <begin position="1"/>
        <end position="67"/>
    </location>
</feature>
<dbReference type="OrthoDB" id="3700244at2"/>
<keyword evidence="4" id="KW-1185">Reference proteome</keyword>
<dbReference type="EMBL" id="MLIH01000036">
    <property type="protein sequence ID" value="OHU01822.1"/>
    <property type="molecule type" value="Genomic_DNA"/>
</dbReference>
<name>A0A1X0J6J0_9MYCO</name>